<keyword evidence="4 8" id="KW-0653">Protein transport</keyword>
<feature type="compositionally biased region" description="Gly residues" evidence="9">
    <location>
        <begin position="1"/>
        <end position="17"/>
    </location>
</feature>
<dbReference type="InterPro" id="IPR007305">
    <property type="entry name" value="Vesicle_transpt_Got1/SFT2"/>
</dbReference>
<organism evidence="10 11">
    <name type="scientific">Porphyridium purpureum</name>
    <name type="common">Red alga</name>
    <name type="synonym">Porphyridium cruentum</name>
    <dbReference type="NCBI Taxonomy" id="35688"/>
    <lineage>
        <taxon>Eukaryota</taxon>
        <taxon>Rhodophyta</taxon>
        <taxon>Bangiophyceae</taxon>
        <taxon>Porphyridiales</taxon>
        <taxon>Porphyridiaceae</taxon>
        <taxon>Porphyridium</taxon>
    </lineage>
</organism>
<feature type="transmembrane region" description="Helical" evidence="8">
    <location>
        <begin position="173"/>
        <end position="191"/>
    </location>
</feature>
<dbReference type="GO" id="GO:0015031">
    <property type="term" value="P:protein transport"/>
    <property type="evidence" value="ECO:0007669"/>
    <property type="project" value="UniProtKB-KW"/>
</dbReference>
<dbReference type="GO" id="GO:0016192">
    <property type="term" value="P:vesicle-mediated transport"/>
    <property type="evidence" value="ECO:0007669"/>
    <property type="project" value="InterPro"/>
</dbReference>
<dbReference type="Proteomes" id="UP000324585">
    <property type="component" value="Unassembled WGS sequence"/>
</dbReference>
<dbReference type="PANTHER" id="PTHR23137:SF6">
    <property type="entry name" value="VESICLE TRANSPORT PROTEIN"/>
    <property type="match status" value="1"/>
</dbReference>
<evidence type="ECO:0000256" key="8">
    <source>
        <dbReference type="RuleBase" id="RU363111"/>
    </source>
</evidence>
<proteinExistence type="inferred from homology"/>
<keyword evidence="2 8" id="KW-0813">Transport</keyword>
<dbReference type="EMBL" id="VRMN01000006">
    <property type="protein sequence ID" value="KAA8493832.1"/>
    <property type="molecule type" value="Genomic_DNA"/>
</dbReference>
<dbReference type="InterPro" id="IPR011691">
    <property type="entry name" value="Vesicle_transpt_SFT2"/>
</dbReference>
<evidence type="ECO:0000313" key="11">
    <source>
        <dbReference type="Proteomes" id="UP000324585"/>
    </source>
</evidence>
<name>A0A5J4YSK3_PORPP</name>
<keyword evidence="6 8" id="KW-0472">Membrane</keyword>
<evidence type="ECO:0000256" key="9">
    <source>
        <dbReference type="SAM" id="MobiDB-lite"/>
    </source>
</evidence>
<dbReference type="OrthoDB" id="73614at2759"/>
<keyword evidence="3 8" id="KW-0812">Transmembrane</keyword>
<evidence type="ECO:0000256" key="3">
    <source>
        <dbReference type="ARBA" id="ARBA00022692"/>
    </source>
</evidence>
<evidence type="ECO:0000256" key="5">
    <source>
        <dbReference type="ARBA" id="ARBA00022989"/>
    </source>
</evidence>
<evidence type="ECO:0000256" key="1">
    <source>
        <dbReference type="ARBA" id="ARBA00004141"/>
    </source>
</evidence>
<evidence type="ECO:0000256" key="7">
    <source>
        <dbReference type="ARBA" id="ARBA00025800"/>
    </source>
</evidence>
<feature type="transmembrane region" description="Helical" evidence="8">
    <location>
        <begin position="197"/>
        <end position="219"/>
    </location>
</feature>
<evidence type="ECO:0000313" key="10">
    <source>
        <dbReference type="EMBL" id="KAA8493832.1"/>
    </source>
</evidence>
<dbReference type="Pfam" id="PF04178">
    <property type="entry name" value="Got1"/>
    <property type="match status" value="1"/>
</dbReference>
<reference evidence="11" key="1">
    <citation type="journal article" date="2019" name="Nat. Commun.">
        <title>Expansion of phycobilisome linker gene families in mesophilic red algae.</title>
        <authorList>
            <person name="Lee J."/>
            <person name="Kim D."/>
            <person name="Bhattacharya D."/>
            <person name="Yoon H.S."/>
        </authorList>
    </citation>
    <scope>NUCLEOTIDE SEQUENCE [LARGE SCALE GENOMIC DNA]</scope>
    <source>
        <strain evidence="11">CCMP 1328</strain>
    </source>
</reference>
<protein>
    <recommendedName>
        <fullName evidence="8">Vesicle transport protein</fullName>
    </recommendedName>
</protein>
<feature type="transmembrane region" description="Helical" evidence="8">
    <location>
        <begin position="112"/>
        <end position="135"/>
    </location>
</feature>
<dbReference type="GO" id="GO:0016020">
    <property type="term" value="C:membrane"/>
    <property type="evidence" value="ECO:0007669"/>
    <property type="project" value="UniProtKB-SubCell"/>
</dbReference>
<evidence type="ECO:0000256" key="4">
    <source>
        <dbReference type="ARBA" id="ARBA00022927"/>
    </source>
</evidence>
<accession>A0A5J4YSK3</accession>
<comment type="function">
    <text evidence="8">May be involved in fusion of retrograde transport vesicles derived from an endocytic compartment with the Golgi complex.</text>
</comment>
<dbReference type="GO" id="GO:0012505">
    <property type="term" value="C:endomembrane system"/>
    <property type="evidence" value="ECO:0007669"/>
    <property type="project" value="UniProtKB-ARBA"/>
</dbReference>
<keyword evidence="5 8" id="KW-1133">Transmembrane helix</keyword>
<feature type="transmembrane region" description="Helical" evidence="8">
    <location>
        <begin position="141"/>
        <end position="161"/>
    </location>
</feature>
<comment type="subcellular location">
    <subcellularLocation>
        <location evidence="1 8">Membrane</location>
        <topology evidence="1 8">Multi-pass membrane protein</topology>
    </subcellularLocation>
</comment>
<comment type="similarity">
    <text evidence="7 8">Belongs to the SFT2 family.</text>
</comment>
<comment type="caution">
    <text evidence="10">The sequence shown here is derived from an EMBL/GenBank/DDBJ whole genome shotgun (WGS) entry which is preliminary data.</text>
</comment>
<sequence>MMRSSGAGGGGGGGGGAPSSLTDALQSLSWGQPGASAGAGASGGAGTDGVWNSMSSMFNGGVDPQDSLHRGFTQLKTFWSSEPAFDPENQQQSLHDEMSEYLNMSYTQRLSLFVMCFAGGVAMLFFAFMWLPMIVLKPAKFGLAFTFGNVMCVSSTVFLVGPKAQLSAMFHPVRAYAAYAYCGAIAFTLFACFNGGSLRYLMVLVALIVEVLALLWYALSYIPYGRQLISSLIPLS</sequence>
<evidence type="ECO:0000256" key="6">
    <source>
        <dbReference type="ARBA" id="ARBA00023136"/>
    </source>
</evidence>
<feature type="region of interest" description="Disordered" evidence="9">
    <location>
        <begin position="1"/>
        <end position="24"/>
    </location>
</feature>
<evidence type="ECO:0000256" key="2">
    <source>
        <dbReference type="ARBA" id="ARBA00022448"/>
    </source>
</evidence>
<keyword evidence="11" id="KW-1185">Reference proteome</keyword>
<dbReference type="PANTHER" id="PTHR23137">
    <property type="entry name" value="VESICLE TRANSPORT PROTEIN-RELATED"/>
    <property type="match status" value="1"/>
</dbReference>
<gene>
    <name evidence="10" type="ORF">FVE85_4969</name>
</gene>
<dbReference type="AlphaFoldDB" id="A0A5J4YSK3"/>
<dbReference type="GO" id="GO:0005737">
    <property type="term" value="C:cytoplasm"/>
    <property type="evidence" value="ECO:0007669"/>
    <property type="project" value="UniProtKB-ARBA"/>
</dbReference>